<dbReference type="PANTHER" id="PTHR45757">
    <property type="entry name" value="PROTEIN CBG23364-RELATED"/>
    <property type="match status" value="1"/>
</dbReference>
<protein>
    <recommendedName>
        <fullName evidence="3">Major facilitator superfamily (MFS) profile domain-containing protein</fullName>
    </recommendedName>
</protein>
<reference evidence="5" key="1">
    <citation type="submission" date="2011-07" db="EMBL/GenBank/DDBJ databases">
        <authorList>
            <consortium name="Caenorhabditis brenneri Sequencing and Analysis Consortium"/>
            <person name="Wilson R.K."/>
        </authorList>
    </citation>
    <scope>NUCLEOTIDE SEQUENCE [LARGE SCALE GENOMIC DNA]</scope>
    <source>
        <strain evidence="5">PB2801</strain>
    </source>
</reference>
<evidence type="ECO:0000256" key="1">
    <source>
        <dbReference type="ARBA" id="ARBA00004141"/>
    </source>
</evidence>
<evidence type="ECO:0000256" key="2">
    <source>
        <dbReference type="SAM" id="Phobius"/>
    </source>
</evidence>
<keyword evidence="2" id="KW-0472">Membrane</keyword>
<keyword evidence="5" id="KW-1185">Reference proteome</keyword>
<keyword evidence="2" id="KW-1133">Transmembrane helix</keyword>
<feature type="domain" description="Major facilitator superfamily (MFS) profile" evidence="3">
    <location>
        <begin position="30"/>
        <end position="424"/>
    </location>
</feature>
<dbReference type="GO" id="GO:0022857">
    <property type="term" value="F:transmembrane transporter activity"/>
    <property type="evidence" value="ECO:0007669"/>
    <property type="project" value="InterPro"/>
</dbReference>
<comment type="subcellular location">
    <subcellularLocation>
        <location evidence="1">Membrane</location>
        <topology evidence="1">Multi-pass membrane protein</topology>
    </subcellularLocation>
</comment>
<keyword evidence="2" id="KW-0812">Transmembrane</keyword>
<dbReference type="EMBL" id="GL380521">
    <property type="protein sequence ID" value="EGT57189.1"/>
    <property type="molecule type" value="Genomic_DNA"/>
</dbReference>
<sequence length="441" mass="48968">MQRSTESALAKGTCFIFRNNTRIYVLFLTLICITFIQMNTLTFNFTVICMQDIVEHHYQIANNTETHWFEGSTEKSLLFSAAAIGGVIGLIPVVPLINTLGFRNVQTISGLISALGVLLFPLAVHFGFYTSFLCRVFQGIGSSIMFTTVGVVPSVWAPNSEINTFMAVLSCAYQLSNILCMPVSGFLCESALGWRSIYYLFGVLTALIYVIFWLTYTDDPSENRNVSKEELMKISTGKVEKIKKPVPYKKICTDKTVIMTWISTFGGNMGFYVLSLYGPTYLREVLNKFSAGQISDKLKFLSEKTRFVFFAATSQFGLASGLAAMALTSNRYFAQAAFNFAIVCSGMNIMGVIKCAQLRTRQHVHFALVVISFIGYAVLFLAPIIVSIICPDNTAEQWTTLFLFVTGTIIVCNVGFPFLTKSEAAEYTKKIESTIEKCSSV</sequence>
<dbReference type="AlphaFoldDB" id="G0PHZ0"/>
<dbReference type="eggNOG" id="KOG2532">
    <property type="taxonomic scope" value="Eukaryota"/>
</dbReference>
<dbReference type="OrthoDB" id="2985014at2759"/>
<dbReference type="InParanoid" id="G0PHZ0"/>
<dbReference type="HOGENOM" id="CLU_001265_5_3_1"/>
<feature type="transmembrane region" description="Helical" evidence="2">
    <location>
        <begin position="197"/>
        <end position="216"/>
    </location>
</feature>
<name>G0PHZ0_CAEBE</name>
<evidence type="ECO:0000259" key="3">
    <source>
        <dbReference type="PROSITE" id="PS50850"/>
    </source>
</evidence>
<feature type="transmembrane region" description="Helical" evidence="2">
    <location>
        <begin position="109"/>
        <end position="130"/>
    </location>
</feature>
<gene>
    <name evidence="4" type="ORF">CAEBREN_28558</name>
</gene>
<dbReference type="InterPro" id="IPR020846">
    <property type="entry name" value="MFS_dom"/>
</dbReference>
<dbReference type="InterPro" id="IPR036259">
    <property type="entry name" value="MFS_trans_sf"/>
</dbReference>
<dbReference type="PANTHER" id="PTHR45757:SF21">
    <property type="entry name" value="MAJOR FACILITATOR SUPERFAMILY (MFS) PROFILE DOMAIN-CONTAINING PROTEIN"/>
    <property type="match status" value="1"/>
</dbReference>
<dbReference type="InterPro" id="IPR011701">
    <property type="entry name" value="MFS"/>
</dbReference>
<dbReference type="STRING" id="135651.G0PHZ0"/>
<feature type="transmembrane region" description="Helical" evidence="2">
    <location>
        <begin position="21"/>
        <end position="38"/>
    </location>
</feature>
<feature type="transmembrane region" description="Helical" evidence="2">
    <location>
        <begin position="332"/>
        <end position="353"/>
    </location>
</feature>
<feature type="transmembrane region" description="Helical" evidence="2">
    <location>
        <begin position="365"/>
        <end position="389"/>
    </location>
</feature>
<dbReference type="GO" id="GO:0016020">
    <property type="term" value="C:membrane"/>
    <property type="evidence" value="ECO:0007669"/>
    <property type="project" value="UniProtKB-SubCell"/>
</dbReference>
<feature type="transmembrane region" description="Helical" evidence="2">
    <location>
        <begin position="307"/>
        <end position="326"/>
    </location>
</feature>
<evidence type="ECO:0000313" key="4">
    <source>
        <dbReference type="EMBL" id="EGT57189.1"/>
    </source>
</evidence>
<proteinExistence type="predicted"/>
<dbReference type="Gene3D" id="1.20.1250.20">
    <property type="entry name" value="MFS general substrate transporter like domains"/>
    <property type="match status" value="1"/>
</dbReference>
<feature type="transmembrane region" description="Helical" evidence="2">
    <location>
        <begin position="77"/>
        <end position="97"/>
    </location>
</feature>
<feature type="transmembrane region" description="Helical" evidence="2">
    <location>
        <begin position="401"/>
        <end position="420"/>
    </location>
</feature>
<dbReference type="PROSITE" id="PS50850">
    <property type="entry name" value="MFS"/>
    <property type="match status" value="1"/>
</dbReference>
<feature type="transmembrane region" description="Helical" evidence="2">
    <location>
        <begin position="164"/>
        <end position="185"/>
    </location>
</feature>
<dbReference type="SUPFAM" id="SSF103473">
    <property type="entry name" value="MFS general substrate transporter"/>
    <property type="match status" value="1"/>
</dbReference>
<dbReference type="Pfam" id="PF07690">
    <property type="entry name" value="MFS_1"/>
    <property type="match status" value="1"/>
</dbReference>
<evidence type="ECO:0000313" key="5">
    <source>
        <dbReference type="Proteomes" id="UP000008068"/>
    </source>
</evidence>
<organism evidence="5">
    <name type="scientific">Caenorhabditis brenneri</name>
    <name type="common">Nematode worm</name>
    <dbReference type="NCBI Taxonomy" id="135651"/>
    <lineage>
        <taxon>Eukaryota</taxon>
        <taxon>Metazoa</taxon>
        <taxon>Ecdysozoa</taxon>
        <taxon>Nematoda</taxon>
        <taxon>Chromadorea</taxon>
        <taxon>Rhabditida</taxon>
        <taxon>Rhabditina</taxon>
        <taxon>Rhabditomorpha</taxon>
        <taxon>Rhabditoidea</taxon>
        <taxon>Rhabditidae</taxon>
        <taxon>Peloderinae</taxon>
        <taxon>Caenorhabditis</taxon>
    </lineage>
</organism>
<dbReference type="Proteomes" id="UP000008068">
    <property type="component" value="Unassembled WGS sequence"/>
</dbReference>
<accession>G0PHZ0</accession>